<reference evidence="1" key="1">
    <citation type="journal article" date="2022" name="Clin. Infect. Dis.">
        <title>Association between Clostridium innocuum and antibiotic-associated diarrhea in adults and children: A cross-sectional study and comparative genomics analysis.</title>
        <authorList>
            <person name="Cherny K.E."/>
            <person name="Muscat E.B."/>
            <person name="Balaji A."/>
            <person name="Mukherjee J."/>
            <person name="Ozer E.A."/>
            <person name="Angarone M.P."/>
            <person name="Hauser A.R."/>
            <person name="Sichel J.S."/>
            <person name="Amponsah E."/>
            <person name="Kociolek L.K."/>
        </authorList>
    </citation>
    <scope>NUCLEOTIDE SEQUENCE</scope>
    <source>
        <strain evidence="1">NU1-AC-029v</strain>
    </source>
</reference>
<organism evidence="1 2">
    <name type="scientific">Clostridium innocuum</name>
    <dbReference type="NCBI Taxonomy" id="1522"/>
    <lineage>
        <taxon>Bacteria</taxon>
        <taxon>Bacillati</taxon>
        <taxon>Bacillota</taxon>
        <taxon>Clostridia</taxon>
        <taxon>Eubacteriales</taxon>
        <taxon>Clostridiaceae</taxon>
        <taxon>Clostridium</taxon>
    </lineage>
</organism>
<sequence>MNKIMLLVLLTIIMTAVAVPFVIRSLLWNRVLKLLHNGQYDKVLIMLNSKAFQLFL</sequence>
<accession>A0AAP2XU92</accession>
<dbReference type="Proteomes" id="UP001203972">
    <property type="component" value="Unassembled WGS sequence"/>
</dbReference>
<dbReference type="EMBL" id="JAKTMA010000029">
    <property type="protein sequence ID" value="MCR0234234.1"/>
    <property type="molecule type" value="Genomic_DNA"/>
</dbReference>
<comment type="caution">
    <text evidence="1">The sequence shown here is derived from an EMBL/GenBank/DDBJ whole genome shotgun (WGS) entry which is preliminary data.</text>
</comment>
<evidence type="ECO:0000313" key="1">
    <source>
        <dbReference type="EMBL" id="MCR0234234.1"/>
    </source>
</evidence>
<protein>
    <submittedName>
        <fullName evidence="1">Uncharacterized protein</fullName>
    </submittedName>
</protein>
<gene>
    <name evidence="1" type="ORF">MKC95_15790</name>
</gene>
<dbReference type="AlphaFoldDB" id="A0AAP2XU92"/>
<name>A0AAP2XU92_CLOIN</name>
<evidence type="ECO:0000313" key="2">
    <source>
        <dbReference type="Proteomes" id="UP001203972"/>
    </source>
</evidence>
<proteinExistence type="predicted"/>